<dbReference type="EMBL" id="CAEZXR010000088">
    <property type="protein sequence ID" value="CAB4700672.1"/>
    <property type="molecule type" value="Genomic_DNA"/>
</dbReference>
<gene>
    <name evidence="2" type="ORF">UFOPK2579_00927</name>
</gene>
<keyword evidence="1" id="KW-1133">Transmembrane helix</keyword>
<feature type="transmembrane region" description="Helical" evidence="1">
    <location>
        <begin position="6"/>
        <end position="24"/>
    </location>
</feature>
<reference evidence="2" key="1">
    <citation type="submission" date="2020-05" db="EMBL/GenBank/DDBJ databases">
        <authorList>
            <person name="Chiriac C."/>
            <person name="Salcher M."/>
            <person name="Ghai R."/>
            <person name="Kavagutti S V."/>
        </authorList>
    </citation>
    <scope>NUCLEOTIDE SEQUENCE</scope>
</reference>
<proteinExistence type="predicted"/>
<name>A0A6J6PQG4_9ZZZZ</name>
<accession>A0A6J6PQG4</accession>
<dbReference type="AlphaFoldDB" id="A0A6J6PQG4"/>
<protein>
    <submittedName>
        <fullName evidence="2">Unannotated protein</fullName>
    </submittedName>
</protein>
<keyword evidence="1" id="KW-0812">Transmembrane</keyword>
<organism evidence="2">
    <name type="scientific">freshwater metagenome</name>
    <dbReference type="NCBI Taxonomy" id="449393"/>
    <lineage>
        <taxon>unclassified sequences</taxon>
        <taxon>metagenomes</taxon>
        <taxon>ecological metagenomes</taxon>
    </lineage>
</organism>
<evidence type="ECO:0000256" key="1">
    <source>
        <dbReference type="SAM" id="Phobius"/>
    </source>
</evidence>
<sequence>MSDVLYLLLTVAFFAICALLVGLLDRSPDQ</sequence>
<keyword evidence="1" id="KW-0472">Membrane</keyword>
<evidence type="ECO:0000313" key="2">
    <source>
        <dbReference type="EMBL" id="CAB4700672.1"/>
    </source>
</evidence>